<feature type="domain" description="Recombinase" evidence="2">
    <location>
        <begin position="154"/>
        <end position="261"/>
    </location>
</feature>
<dbReference type="EMBL" id="PCTT01000004">
    <property type="protein sequence ID" value="PIP87428.1"/>
    <property type="molecule type" value="Genomic_DNA"/>
</dbReference>
<dbReference type="Gene3D" id="3.90.1750.20">
    <property type="entry name" value="Putative Large Serine Recombinase, Chain B, Domain 2"/>
    <property type="match status" value="1"/>
</dbReference>
<dbReference type="InterPro" id="IPR036162">
    <property type="entry name" value="Resolvase-like_N_sf"/>
</dbReference>
<dbReference type="PANTHER" id="PTHR30461:SF23">
    <property type="entry name" value="DNA RECOMBINASE-RELATED"/>
    <property type="match status" value="1"/>
</dbReference>
<feature type="domain" description="Resolvase/invertase-type recombinase catalytic" evidence="1">
    <location>
        <begin position="2"/>
        <end position="147"/>
    </location>
</feature>
<dbReference type="InterPro" id="IPR050639">
    <property type="entry name" value="SSR_resolvase"/>
</dbReference>
<evidence type="ECO:0000259" key="2">
    <source>
        <dbReference type="PROSITE" id="PS51737"/>
    </source>
</evidence>
<dbReference type="GO" id="GO:0000150">
    <property type="term" value="F:DNA strand exchange activity"/>
    <property type="evidence" value="ECO:0007669"/>
    <property type="project" value="InterPro"/>
</dbReference>
<organism evidence="3 4">
    <name type="scientific">Candidatus Campbellbacteria bacterium CG22_combo_CG10-13_8_21_14_all_36_13</name>
    <dbReference type="NCBI Taxonomy" id="1974529"/>
    <lineage>
        <taxon>Bacteria</taxon>
        <taxon>Candidatus Campbelliibacteriota</taxon>
    </lineage>
</organism>
<dbReference type="InterPro" id="IPR038109">
    <property type="entry name" value="DNA_bind_recomb_sf"/>
</dbReference>
<evidence type="ECO:0000259" key="1">
    <source>
        <dbReference type="PROSITE" id="PS51736"/>
    </source>
</evidence>
<dbReference type="InterPro" id="IPR025827">
    <property type="entry name" value="Zn_ribbon_recom_dom"/>
</dbReference>
<evidence type="ECO:0000313" key="4">
    <source>
        <dbReference type="Proteomes" id="UP000231143"/>
    </source>
</evidence>
<dbReference type="PROSITE" id="PS51737">
    <property type="entry name" value="RECOMBINASE_DNA_BIND"/>
    <property type="match status" value="1"/>
</dbReference>
<dbReference type="Gene3D" id="3.40.50.1390">
    <property type="entry name" value="Resolvase, N-terminal catalytic domain"/>
    <property type="match status" value="1"/>
</dbReference>
<accession>A0A2H0DZW4</accession>
<dbReference type="Pfam" id="PF00239">
    <property type="entry name" value="Resolvase"/>
    <property type="match status" value="1"/>
</dbReference>
<dbReference type="Proteomes" id="UP000231143">
    <property type="component" value="Unassembled WGS sequence"/>
</dbReference>
<gene>
    <name evidence="3" type="ORF">COW81_00290</name>
</gene>
<dbReference type="Pfam" id="PF13408">
    <property type="entry name" value="Zn_ribbon_recom"/>
    <property type="match status" value="1"/>
</dbReference>
<dbReference type="GO" id="GO:0003677">
    <property type="term" value="F:DNA binding"/>
    <property type="evidence" value="ECO:0007669"/>
    <property type="project" value="InterPro"/>
</dbReference>
<reference evidence="3 4" key="1">
    <citation type="submission" date="2017-09" db="EMBL/GenBank/DDBJ databases">
        <title>Depth-based differentiation of microbial function through sediment-hosted aquifers and enrichment of novel symbionts in the deep terrestrial subsurface.</title>
        <authorList>
            <person name="Probst A.J."/>
            <person name="Ladd B."/>
            <person name="Jarett J.K."/>
            <person name="Geller-Mcgrath D.E."/>
            <person name="Sieber C.M."/>
            <person name="Emerson J.B."/>
            <person name="Anantharaman K."/>
            <person name="Thomas B.C."/>
            <person name="Malmstrom R."/>
            <person name="Stieglmeier M."/>
            <person name="Klingl A."/>
            <person name="Woyke T."/>
            <person name="Ryan C.M."/>
            <person name="Banfield J.F."/>
        </authorList>
    </citation>
    <scope>NUCLEOTIDE SEQUENCE [LARGE SCALE GENOMIC DNA]</scope>
    <source>
        <strain evidence="3">CG22_combo_CG10-13_8_21_14_all_36_13</strain>
    </source>
</reference>
<comment type="caution">
    <text evidence="3">The sequence shown here is derived from an EMBL/GenBank/DDBJ whole genome shotgun (WGS) entry which is preliminary data.</text>
</comment>
<sequence length="327" mass="38186">MKYFLYARKSTDVEDKQVLSIEAQLSELRSIARSQELEITEEFIEKKSAKKPGRVIFEEMLRRIEKGEAQGIVCWKVDRLSRNPVDSGRISWMLQQNIIQKIITHDRVYLPQDNVLIMSVEFGMANQYIRDLSQNTRRGLIAKARKGEFPTIAPVGYLNDVRNKMVVIDRKKAKIIKEAFELYSQGESRLEDIADFLYEKNVRTVYGNKFHRDRVKFVLSNPFYYGHFYYSGEIYEGKHTPIISKKLFDKVQDVLCERGRPAKPRNEPMAFCGLLRCATCGMMITAENKVKRQKNGNIHKYVYYRCTKKSKTISCNEGCVREEELTE</sequence>
<name>A0A2H0DZW4_9BACT</name>
<dbReference type="PANTHER" id="PTHR30461">
    <property type="entry name" value="DNA-INVERTASE FROM LAMBDOID PROPHAGE"/>
    <property type="match status" value="1"/>
</dbReference>
<dbReference type="AlphaFoldDB" id="A0A2H0DZW4"/>
<dbReference type="SMART" id="SM00857">
    <property type="entry name" value="Resolvase"/>
    <property type="match status" value="1"/>
</dbReference>
<dbReference type="InterPro" id="IPR006119">
    <property type="entry name" value="Resolv_N"/>
</dbReference>
<evidence type="ECO:0000313" key="3">
    <source>
        <dbReference type="EMBL" id="PIP87428.1"/>
    </source>
</evidence>
<dbReference type="SUPFAM" id="SSF53041">
    <property type="entry name" value="Resolvase-like"/>
    <property type="match status" value="1"/>
</dbReference>
<dbReference type="InterPro" id="IPR011109">
    <property type="entry name" value="DNA_bind_recombinase_dom"/>
</dbReference>
<dbReference type="CDD" id="cd00338">
    <property type="entry name" value="Ser_Recombinase"/>
    <property type="match status" value="1"/>
</dbReference>
<proteinExistence type="predicted"/>
<evidence type="ECO:0008006" key="5">
    <source>
        <dbReference type="Google" id="ProtNLM"/>
    </source>
</evidence>
<protein>
    <recommendedName>
        <fullName evidence="5">Recombinase family protein</fullName>
    </recommendedName>
</protein>
<dbReference type="PROSITE" id="PS51736">
    <property type="entry name" value="RECOMBINASES_3"/>
    <property type="match status" value="1"/>
</dbReference>
<dbReference type="Pfam" id="PF07508">
    <property type="entry name" value="Recombinase"/>
    <property type="match status" value="1"/>
</dbReference>